<evidence type="ECO:0000313" key="3">
    <source>
        <dbReference type="Proteomes" id="UP001188597"/>
    </source>
</evidence>
<evidence type="ECO:0000313" key="2">
    <source>
        <dbReference type="EMBL" id="KAK3013643.1"/>
    </source>
</evidence>
<dbReference type="EMBL" id="JAVXUP010001282">
    <property type="protein sequence ID" value="KAK3013643.1"/>
    <property type="molecule type" value="Genomic_DNA"/>
</dbReference>
<evidence type="ECO:0000259" key="1">
    <source>
        <dbReference type="Pfam" id="PF07727"/>
    </source>
</evidence>
<dbReference type="Pfam" id="PF07727">
    <property type="entry name" value="RVT_2"/>
    <property type="match status" value="1"/>
</dbReference>
<proteinExistence type="predicted"/>
<dbReference type="SUPFAM" id="SSF56672">
    <property type="entry name" value="DNA/RNA polymerases"/>
    <property type="match status" value="1"/>
</dbReference>
<sequence length="301" mass="32893">MFGPFDTAKEVWDYLAATNTVSDLASQYQIDLDLHRLRKTAAILALPSSNQNVLAIPTGLATSSCPPFRKKWCDFHKWGFHSNDECKQNLKKKNSVLGCTPPRLPSQPATVVTDTAVSDVPSSSSSTPTIELTTDELAVISNNCLSQTGNSNGISASSFPSSSACSVASGRVDWEGLILVLLYVDDMIITSDNLSSIRTLKISLSQQFEMKDLGDIRHFLGLEVTSHHTGYFLSQIKYASDLVSKFGVSSSDTVISPKEENWEHSTLTGEPLSDPTYYRQLVGSLIYLTVTRRYCLCSSSG</sequence>
<name>A0AA88VTB8_9ASTE</name>
<feature type="domain" description="Reverse transcriptase Ty1/copia-type" evidence="1">
    <location>
        <begin position="170"/>
        <end position="258"/>
    </location>
</feature>
<gene>
    <name evidence="2" type="ORF">RJ639_009259</name>
</gene>
<reference evidence="2" key="1">
    <citation type="submission" date="2022-12" db="EMBL/GenBank/DDBJ databases">
        <title>Draft genome assemblies for two species of Escallonia (Escalloniales).</title>
        <authorList>
            <person name="Chanderbali A."/>
            <person name="Dervinis C."/>
            <person name="Anghel I."/>
            <person name="Soltis D."/>
            <person name="Soltis P."/>
            <person name="Zapata F."/>
        </authorList>
    </citation>
    <scope>NUCLEOTIDE SEQUENCE</scope>
    <source>
        <strain evidence="2">UCBG64.0493</strain>
        <tissue evidence="2">Leaf</tissue>
    </source>
</reference>
<dbReference type="AlphaFoldDB" id="A0AA88VTB8"/>
<organism evidence="2 3">
    <name type="scientific">Escallonia herrerae</name>
    <dbReference type="NCBI Taxonomy" id="1293975"/>
    <lineage>
        <taxon>Eukaryota</taxon>
        <taxon>Viridiplantae</taxon>
        <taxon>Streptophyta</taxon>
        <taxon>Embryophyta</taxon>
        <taxon>Tracheophyta</taxon>
        <taxon>Spermatophyta</taxon>
        <taxon>Magnoliopsida</taxon>
        <taxon>eudicotyledons</taxon>
        <taxon>Gunneridae</taxon>
        <taxon>Pentapetalae</taxon>
        <taxon>asterids</taxon>
        <taxon>campanulids</taxon>
        <taxon>Escalloniales</taxon>
        <taxon>Escalloniaceae</taxon>
        <taxon>Escallonia</taxon>
    </lineage>
</organism>
<keyword evidence="3" id="KW-1185">Reference proteome</keyword>
<dbReference type="Proteomes" id="UP001188597">
    <property type="component" value="Unassembled WGS sequence"/>
</dbReference>
<accession>A0AA88VTB8</accession>
<dbReference type="InterPro" id="IPR043502">
    <property type="entry name" value="DNA/RNA_pol_sf"/>
</dbReference>
<dbReference type="InterPro" id="IPR013103">
    <property type="entry name" value="RVT_2"/>
</dbReference>
<comment type="caution">
    <text evidence="2">The sequence shown here is derived from an EMBL/GenBank/DDBJ whole genome shotgun (WGS) entry which is preliminary data.</text>
</comment>
<protein>
    <recommendedName>
        <fullName evidence="1">Reverse transcriptase Ty1/copia-type domain-containing protein</fullName>
    </recommendedName>
</protein>